<dbReference type="GO" id="GO:0020037">
    <property type="term" value="F:heme binding"/>
    <property type="evidence" value="ECO:0007669"/>
    <property type="project" value="TreeGrafter"/>
</dbReference>
<evidence type="ECO:0000256" key="1">
    <source>
        <dbReference type="ARBA" id="ARBA00004155"/>
    </source>
</evidence>
<keyword evidence="5 10" id="KW-0812">Transmembrane</keyword>
<organism evidence="11 12">
    <name type="scientific">Caerostris extrusa</name>
    <name type="common">Bark spider</name>
    <name type="synonym">Caerostris bankana</name>
    <dbReference type="NCBI Taxonomy" id="172846"/>
    <lineage>
        <taxon>Eukaryota</taxon>
        <taxon>Metazoa</taxon>
        <taxon>Ecdysozoa</taxon>
        <taxon>Arthropoda</taxon>
        <taxon>Chelicerata</taxon>
        <taxon>Arachnida</taxon>
        <taxon>Araneae</taxon>
        <taxon>Araneomorphae</taxon>
        <taxon>Entelegynae</taxon>
        <taxon>Araneoidea</taxon>
        <taxon>Araneidae</taxon>
        <taxon>Caerostris</taxon>
    </lineage>
</organism>
<evidence type="ECO:0000256" key="7">
    <source>
        <dbReference type="ARBA" id="ARBA00022989"/>
    </source>
</evidence>
<comment type="caution">
    <text evidence="11">The sequence shown here is derived from an EMBL/GenBank/DDBJ whole genome shotgun (WGS) entry which is preliminary data.</text>
</comment>
<evidence type="ECO:0000256" key="3">
    <source>
        <dbReference type="ARBA" id="ARBA00006203"/>
    </source>
</evidence>
<sequence>MYKFCSVILAGLSAISCLTGIAACVYFLFYVNNINASVWAVLFGTLSACSFHVFVLFLRRHVNDWYTPSQLEHIASFGLVVFLFSNVALGVYLALAITRQQRFTLNDFSYYPAASCAALASFWSLSLFISGLLYRKYMVQNPPLLMRYRSYS</sequence>
<feature type="transmembrane region" description="Helical" evidence="10">
    <location>
        <begin position="110"/>
        <end position="134"/>
    </location>
</feature>
<evidence type="ECO:0000256" key="6">
    <source>
        <dbReference type="ARBA" id="ARBA00022753"/>
    </source>
</evidence>
<dbReference type="EMBL" id="BPLR01012785">
    <property type="protein sequence ID" value="GIY56618.1"/>
    <property type="molecule type" value="Genomic_DNA"/>
</dbReference>
<feature type="transmembrane region" description="Helical" evidence="10">
    <location>
        <begin position="79"/>
        <end position="98"/>
    </location>
</feature>
<keyword evidence="12" id="KW-1185">Reference proteome</keyword>
<evidence type="ECO:0000313" key="11">
    <source>
        <dbReference type="EMBL" id="GIY56618.1"/>
    </source>
</evidence>
<keyword evidence="8 10" id="KW-0472">Membrane</keyword>
<dbReference type="AlphaFoldDB" id="A0AAV4UFS4"/>
<evidence type="ECO:0000256" key="8">
    <source>
        <dbReference type="ARBA" id="ARBA00023136"/>
    </source>
</evidence>
<dbReference type="PANTHER" id="PTHR31525">
    <property type="entry name" value="HEME TRANSPORTER HRG1"/>
    <property type="match status" value="1"/>
</dbReference>
<name>A0AAV4UFS4_CAEEX</name>
<dbReference type="InterPro" id="IPR026218">
    <property type="entry name" value="HRG"/>
</dbReference>
<dbReference type="Proteomes" id="UP001054945">
    <property type="component" value="Unassembled WGS sequence"/>
</dbReference>
<proteinExistence type="inferred from homology"/>
<dbReference type="GO" id="GO:0005886">
    <property type="term" value="C:plasma membrane"/>
    <property type="evidence" value="ECO:0007669"/>
    <property type="project" value="TreeGrafter"/>
</dbReference>
<feature type="transmembrane region" description="Helical" evidence="10">
    <location>
        <begin position="7"/>
        <end position="30"/>
    </location>
</feature>
<evidence type="ECO:0000256" key="2">
    <source>
        <dbReference type="ARBA" id="ARBA00004337"/>
    </source>
</evidence>
<dbReference type="PROSITE" id="PS51257">
    <property type="entry name" value="PROKAR_LIPOPROTEIN"/>
    <property type="match status" value="1"/>
</dbReference>
<evidence type="ECO:0000256" key="9">
    <source>
        <dbReference type="ARBA" id="ARBA00023228"/>
    </source>
</evidence>
<feature type="transmembrane region" description="Helical" evidence="10">
    <location>
        <begin position="36"/>
        <end position="58"/>
    </location>
</feature>
<evidence type="ECO:0000256" key="4">
    <source>
        <dbReference type="ARBA" id="ARBA00022448"/>
    </source>
</evidence>
<gene>
    <name evidence="11" type="primary">AVEN_12790_1</name>
    <name evidence="11" type="ORF">CEXT_736881</name>
</gene>
<comment type="subcellular location">
    <subcellularLocation>
        <location evidence="2">Endosome membrane</location>
        <topology evidence="2">Multi-pass membrane protein</topology>
    </subcellularLocation>
    <subcellularLocation>
        <location evidence="1">Lysosome membrane</location>
        <topology evidence="1">Multi-pass membrane protein</topology>
    </subcellularLocation>
</comment>
<accession>A0AAV4UFS4</accession>
<dbReference type="PANTHER" id="PTHR31525:SF1">
    <property type="entry name" value="HEME TRANSPORTER HRG1"/>
    <property type="match status" value="1"/>
</dbReference>
<reference evidence="11 12" key="1">
    <citation type="submission" date="2021-06" db="EMBL/GenBank/DDBJ databases">
        <title>Caerostris extrusa draft genome.</title>
        <authorList>
            <person name="Kono N."/>
            <person name="Arakawa K."/>
        </authorList>
    </citation>
    <scope>NUCLEOTIDE SEQUENCE [LARGE SCALE GENOMIC DNA]</scope>
</reference>
<dbReference type="GO" id="GO:0015232">
    <property type="term" value="F:heme transmembrane transporter activity"/>
    <property type="evidence" value="ECO:0007669"/>
    <property type="project" value="InterPro"/>
</dbReference>
<keyword evidence="7 10" id="KW-1133">Transmembrane helix</keyword>
<keyword evidence="9" id="KW-0458">Lysosome</keyword>
<keyword evidence="6" id="KW-0967">Endosome</keyword>
<keyword evidence="4" id="KW-0813">Transport</keyword>
<comment type="similarity">
    <text evidence="3">Belongs to the HRG family.</text>
</comment>
<protein>
    <submittedName>
        <fullName evidence="11">Uncharacterized protein</fullName>
    </submittedName>
</protein>
<dbReference type="GO" id="GO:0010008">
    <property type="term" value="C:endosome membrane"/>
    <property type="evidence" value="ECO:0007669"/>
    <property type="project" value="UniProtKB-SubCell"/>
</dbReference>
<evidence type="ECO:0000256" key="10">
    <source>
        <dbReference type="SAM" id="Phobius"/>
    </source>
</evidence>
<evidence type="ECO:0000313" key="12">
    <source>
        <dbReference type="Proteomes" id="UP001054945"/>
    </source>
</evidence>
<evidence type="ECO:0000256" key="5">
    <source>
        <dbReference type="ARBA" id="ARBA00022692"/>
    </source>
</evidence>
<dbReference type="GO" id="GO:0005765">
    <property type="term" value="C:lysosomal membrane"/>
    <property type="evidence" value="ECO:0007669"/>
    <property type="project" value="UniProtKB-SubCell"/>
</dbReference>